<organism evidence="1 2">
    <name type="scientific">Brachybacterium hainanense</name>
    <dbReference type="NCBI Taxonomy" id="1541174"/>
    <lineage>
        <taxon>Bacteria</taxon>
        <taxon>Bacillati</taxon>
        <taxon>Actinomycetota</taxon>
        <taxon>Actinomycetes</taxon>
        <taxon>Micrococcales</taxon>
        <taxon>Dermabacteraceae</taxon>
        <taxon>Brachybacterium</taxon>
    </lineage>
</organism>
<evidence type="ECO:0000313" key="1">
    <source>
        <dbReference type="EMBL" id="MFC0674236.1"/>
    </source>
</evidence>
<dbReference type="EMBL" id="JBHLSV010000010">
    <property type="protein sequence ID" value="MFC0674236.1"/>
    <property type="molecule type" value="Genomic_DNA"/>
</dbReference>
<keyword evidence="2" id="KW-1185">Reference proteome</keyword>
<reference evidence="1 2" key="1">
    <citation type="submission" date="2024-09" db="EMBL/GenBank/DDBJ databases">
        <authorList>
            <person name="Sun Q."/>
            <person name="Mori K."/>
        </authorList>
    </citation>
    <scope>NUCLEOTIDE SEQUENCE [LARGE SCALE GENOMIC DNA]</scope>
    <source>
        <strain evidence="1 2">CICC 10874</strain>
    </source>
</reference>
<accession>A0ABV6RBS6</accession>
<dbReference type="Pfam" id="PF11253">
    <property type="entry name" value="DUF3052"/>
    <property type="match status" value="1"/>
</dbReference>
<protein>
    <submittedName>
        <fullName evidence="1">DUF3052 domain-containing protein</fullName>
    </submittedName>
</protein>
<sequence>MSPSADAPSSRTPAEVLGLSAGQLVQEFGYDDDVDLDLRDQIEDAVEGELEYEDSQEIVDAVIVWWRKDDGDLTDALVDALSSLTAGGPIWLLSPKPGREGTVLQADVQDAASTAGLRVMSTVSLAPDWLGTRLASRA</sequence>
<gene>
    <name evidence="1" type="ORF">ACFFF6_09740</name>
</gene>
<dbReference type="RefSeq" id="WP_376980170.1">
    <property type="nucleotide sequence ID" value="NZ_JBHLSV010000010.1"/>
</dbReference>
<dbReference type="Proteomes" id="UP001589793">
    <property type="component" value="Unassembled WGS sequence"/>
</dbReference>
<comment type="caution">
    <text evidence="1">The sequence shown here is derived from an EMBL/GenBank/DDBJ whole genome shotgun (WGS) entry which is preliminary data.</text>
</comment>
<dbReference type="InterPro" id="IPR021412">
    <property type="entry name" value="DUF3052"/>
</dbReference>
<evidence type="ECO:0000313" key="2">
    <source>
        <dbReference type="Proteomes" id="UP001589793"/>
    </source>
</evidence>
<name>A0ABV6RBS6_9MICO</name>
<proteinExistence type="predicted"/>